<dbReference type="PROSITE" id="PS00622">
    <property type="entry name" value="HTH_LUXR_1"/>
    <property type="match status" value="1"/>
</dbReference>
<dbReference type="GO" id="GO:0000160">
    <property type="term" value="P:phosphorelay signal transduction system"/>
    <property type="evidence" value="ECO:0007669"/>
    <property type="project" value="InterPro"/>
</dbReference>
<dbReference type="Proteomes" id="UP000199315">
    <property type="component" value="Unassembled WGS sequence"/>
</dbReference>
<dbReference type="EMBL" id="FMKA01000007">
    <property type="protein sequence ID" value="SCP96975.1"/>
    <property type="molecule type" value="Genomic_DNA"/>
</dbReference>
<keyword evidence="3" id="KW-0805">Transcription regulation</keyword>
<evidence type="ECO:0000256" key="7">
    <source>
        <dbReference type="PROSITE-ProRule" id="PRU00169"/>
    </source>
</evidence>
<sequence length="211" mass="23196">MEQYRILIVDDHPIVREGLKLIFETEKSIIIEDEASNGAEALALVLAETNKFDLILLDISMPVMDGITFLEQLKDRGISINTMVLTTSDDADDIQAALQAGAKSVLLKDAARKEMIQTVLRTAKGESVLQPELQHILQAKRKLQQDSLLTPKELSVLGRIVKGSASKEIALDMGISERTVKAHLSSIYQKLDVGSRAEAVACAIVRKLVTY</sequence>
<dbReference type="Gene3D" id="3.40.50.2300">
    <property type="match status" value="1"/>
</dbReference>
<dbReference type="InterPro" id="IPR011006">
    <property type="entry name" value="CheY-like_superfamily"/>
</dbReference>
<proteinExistence type="predicted"/>
<dbReference type="InterPro" id="IPR000792">
    <property type="entry name" value="Tscrpt_reg_LuxR_C"/>
</dbReference>
<evidence type="ECO:0000256" key="6">
    <source>
        <dbReference type="ARBA" id="ARBA00024867"/>
    </source>
</evidence>
<dbReference type="AlphaFoldDB" id="A0A1D3TSU1"/>
<evidence type="ECO:0000313" key="10">
    <source>
        <dbReference type="EMBL" id="SCP96975.1"/>
    </source>
</evidence>
<evidence type="ECO:0000256" key="5">
    <source>
        <dbReference type="ARBA" id="ARBA00023163"/>
    </source>
</evidence>
<dbReference type="RefSeq" id="WP_091232606.1">
    <property type="nucleotide sequence ID" value="NZ_FMKA01000007.1"/>
</dbReference>
<evidence type="ECO:0000313" key="11">
    <source>
        <dbReference type="Proteomes" id="UP000199315"/>
    </source>
</evidence>
<evidence type="ECO:0000259" key="9">
    <source>
        <dbReference type="PROSITE" id="PS50110"/>
    </source>
</evidence>
<evidence type="ECO:0000256" key="2">
    <source>
        <dbReference type="ARBA" id="ARBA00022553"/>
    </source>
</evidence>
<dbReference type="Pfam" id="PF00196">
    <property type="entry name" value="GerE"/>
    <property type="match status" value="1"/>
</dbReference>
<dbReference type="GO" id="GO:0003677">
    <property type="term" value="F:DNA binding"/>
    <property type="evidence" value="ECO:0007669"/>
    <property type="project" value="UniProtKB-KW"/>
</dbReference>
<dbReference type="SUPFAM" id="SSF52172">
    <property type="entry name" value="CheY-like"/>
    <property type="match status" value="1"/>
</dbReference>
<accession>A0A1D3TSU1</accession>
<dbReference type="PANTHER" id="PTHR43214">
    <property type="entry name" value="TWO-COMPONENT RESPONSE REGULATOR"/>
    <property type="match status" value="1"/>
</dbReference>
<dbReference type="PRINTS" id="PR00038">
    <property type="entry name" value="HTHLUXR"/>
</dbReference>
<dbReference type="SMART" id="SM00448">
    <property type="entry name" value="REC"/>
    <property type="match status" value="1"/>
</dbReference>
<reference evidence="10 11" key="1">
    <citation type="submission" date="2016-09" db="EMBL/GenBank/DDBJ databases">
        <authorList>
            <person name="Capua I."/>
            <person name="De Benedictis P."/>
            <person name="Joannis T."/>
            <person name="Lombin L.H."/>
            <person name="Cattoli G."/>
        </authorList>
    </citation>
    <scope>NUCLEOTIDE SEQUENCE [LARGE SCALE GENOMIC DNA]</scope>
    <source>
        <strain evidence="10 11">GluBS11</strain>
    </source>
</reference>
<feature type="modified residue" description="4-aspartylphosphate" evidence="7">
    <location>
        <position position="58"/>
    </location>
</feature>
<dbReference type="InterPro" id="IPR058245">
    <property type="entry name" value="NreC/VraR/RcsB-like_REC"/>
</dbReference>
<dbReference type="STRING" id="1619234.SAMN05421730_100781"/>
<dbReference type="SUPFAM" id="SSF46894">
    <property type="entry name" value="C-terminal effector domain of the bipartite response regulators"/>
    <property type="match status" value="1"/>
</dbReference>
<keyword evidence="2 7" id="KW-0597">Phosphoprotein</keyword>
<dbReference type="GO" id="GO:0006355">
    <property type="term" value="P:regulation of DNA-templated transcription"/>
    <property type="evidence" value="ECO:0007669"/>
    <property type="project" value="InterPro"/>
</dbReference>
<dbReference type="InterPro" id="IPR001789">
    <property type="entry name" value="Sig_transdc_resp-reg_receiver"/>
</dbReference>
<dbReference type="InterPro" id="IPR016032">
    <property type="entry name" value="Sig_transdc_resp-reg_C-effctor"/>
</dbReference>
<dbReference type="PROSITE" id="PS50043">
    <property type="entry name" value="HTH_LUXR_2"/>
    <property type="match status" value="1"/>
</dbReference>
<organism evidence="10 11">
    <name type="scientific">Anaerobium acetethylicum</name>
    <dbReference type="NCBI Taxonomy" id="1619234"/>
    <lineage>
        <taxon>Bacteria</taxon>
        <taxon>Bacillati</taxon>
        <taxon>Bacillota</taxon>
        <taxon>Clostridia</taxon>
        <taxon>Lachnospirales</taxon>
        <taxon>Lachnospiraceae</taxon>
        <taxon>Anaerobium</taxon>
    </lineage>
</organism>
<dbReference type="CDD" id="cd17535">
    <property type="entry name" value="REC_NarL-like"/>
    <property type="match status" value="1"/>
</dbReference>
<name>A0A1D3TSU1_9FIRM</name>
<evidence type="ECO:0000256" key="1">
    <source>
        <dbReference type="ARBA" id="ARBA00018672"/>
    </source>
</evidence>
<keyword evidence="5" id="KW-0804">Transcription</keyword>
<dbReference type="InterPro" id="IPR039420">
    <property type="entry name" value="WalR-like"/>
</dbReference>
<dbReference type="PROSITE" id="PS50110">
    <property type="entry name" value="RESPONSE_REGULATORY"/>
    <property type="match status" value="1"/>
</dbReference>
<comment type="function">
    <text evidence="6">May play the central regulatory role in sporulation. It may be an element of the effector pathway responsible for the activation of sporulation genes in response to nutritional stress. Spo0A may act in concert with spo0H (a sigma factor) to control the expression of some genes that are critical to the sporulation process.</text>
</comment>
<dbReference type="SMART" id="SM00421">
    <property type="entry name" value="HTH_LUXR"/>
    <property type="match status" value="1"/>
</dbReference>
<evidence type="ECO:0000259" key="8">
    <source>
        <dbReference type="PROSITE" id="PS50043"/>
    </source>
</evidence>
<protein>
    <recommendedName>
        <fullName evidence="1">Stage 0 sporulation protein A homolog</fullName>
    </recommendedName>
</protein>
<dbReference type="CDD" id="cd06170">
    <property type="entry name" value="LuxR_C_like"/>
    <property type="match status" value="1"/>
</dbReference>
<evidence type="ECO:0000256" key="3">
    <source>
        <dbReference type="ARBA" id="ARBA00023015"/>
    </source>
</evidence>
<keyword evidence="11" id="KW-1185">Reference proteome</keyword>
<gene>
    <name evidence="10" type="ORF">SAMN05421730_100781</name>
</gene>
<keyword evidence="4" id="KW-0238">DNA-binding</keyword>
<dbReference type="OrthoDB" id="9779069at2"/>
<feature type="domain" description="HTH luxR-type" evidence="8">
    <location>
        <begin position="142"/>
        <end position="207"/>
    </location>
</feature>
<dbReference type="Pfam" id="PF00072">
    <property type="entry name" value="Response_reg"/>
    <property type="match status" value="1"/>
</dbReference>
<evidence type="ECO:0000256" key="4">
    <source>
        <dbReference type="ARBA" id="ARBA00023125"/>
    </source>
</evidence>
<feature type="domain" description="Response regulatory" evidence="9">
    <location>
        <begin position="5"/>
        <end position="123"/>
    </location>
</feature>